<dbReference type="InterPro" id="IPR011043">
    <property type="entry name" value="Gal_Oxase/kelch_b-propeller"/>
</dbReference>
<reference evidence="6 7" key="1">
    <citation type="submission" date="2006-10" db="EMBL/GenBank/DDBJ databases">
        <title>The Genome Sequence of Batrachochytrium dendrobatidis JEL423.</title>
        <authorList>
            <consortium name="The Broad Institute Genome Sequencing Platform"/>
            <person name="Birren B."/>
            <person name="Lander E."/>
            <person name="Galagan J."/>
            <person name="Cuomo C."/>
            <person name="Devon K."/>
            <person name="Jaffe D."/>
            <person name="Butler J."/>
            <person name="Alvarez P."/>
            <person name="Gnerre S."/>
            <person name="Grabherr M."/>
            <person name="Kleber M."/>
            <person name="Mauceli E."/>
            <person name="Brockman W."/>
            <person name="Young S."/>
            <person name="LaButti K."/>
            <person name="Sykes S."/>
            <person name="DeCaprio D."/>
            <person name="Crawford M."/>
            <person name="Koehrsen M."/>
            <person name="Engels R."/>
            <person name="Montgomery P."/>
            <person name="Pearson M."/>
            <person name="Howarth C."/>
            <person name="Larson L."/>
            <person name="White J."/>
            <person name="O'Leary S."/>
            <person name="Kodira C."/>
            <person name="Zeng Q."/>
            <person name="Yandava C."/>
            <person name="Alvarado L."/>
            <person name="Longcore J."/>
            <person name="James T."/>
        </authorList>
    </citation>
    <scope>NUCLEOTIDE SEQUENCE [LARGE SCALE GENOMIC DNA]</scope>
    <source>
        <strain evidence="6 7">JEL423</strain>
    </source>
</reference>
<evidence type="ECO:0000313" key="6">
    <source>
        <dbReference type="EMBL" id="OAJ36987.1"/>
    </source>
</evidence>
<dbReference type="InterPro" id="IPR013783">
    <property type="entry name" value="Ig-like_fold"/>
</dbReference>
<dbReference type="PANTHER" id="PTHR32208:SF21">
    <property type="entry name" value="LOW QUALITY PROTEIN: ALDEHYDE OXIDASE GLOX-LIKE"/>
    <property type="match status" value="1"/>
</dbReference>
<evidence type="ECO:0000259" key="4">
    <source>
        <dbReference type="Pfam" id="PF07250"/>
    </source>
</evidence>
<dbReference type="Gene3D" id="2.60.40.10">
    <property type="entry name" value="Immunoglobulins"/>
    <property type="match status" value="1"/>
</dbReference>
<keyword evidence="2" id="KW-0812">Transmembrane</keyword>
<sequence>MLSNLFTATTTVSVFSVVAAAQNLGVWTPAGSAGVVCIHTLQIPGNKLVCNERPHSKYPTNPLTNGMISTEIDLLNGASISSFTQWTSKFTPLQMDTSAFCGGHAQMSNGAIFQVGGDYTGVLSDGTSNIYPDGRRGRRIYNPCPADAQNCVGSWTSLSDMTTERWYPSVATLADGSHIIIGGITTNLDYSRLNASENNPTYEYYPSKAGQWPRTLPILAWAFPFMLYPMVFTMPSERVFLFVSNKTVIIDPKTDELSYTVPDMPVLDHLPWIYPYAPTMTVLPMTIKNNWEFKIQICGGSKASNTDASPMCWQINPENANPTWKKVDDLPNPRVMIDSIILPDGKILYVNGAGGGVSGGDAGIVQDAYNPVMTPNLFDPEAPAGKQFSVMAPATNYRLYHSGVILVESGHVITTGSEMDNYDDYWKYNKTNCPPYPILYSAQNNCTQPFNYNLERYAPPYLQIAEKSGRPVISSAPASITHKSTFAVQISSTVSDISRVTFIRYSTTTHQTNTDQRFIELRILYNTSNSIIVEAPSGPGIAPPGNWMLFVLDKNGIPSVAKTINLQLGAPVTASVPTGATTFSPAVGTTSTSKNNVLGQKQSLGGVIMTITFGVAVALALFIGSL</sequence>
<dbReference type="Gene3D" id="2.130.10.80">
    <property type="entry name" value="Galactose oxidase/kelch, beta-propeller"/>
    <property type="match status" value="1"/>
</dbReference>
<feature type="domain" description="Glyoxal oxidase N-terminal" evidence="4">
    <location>
        <begin position="83"/>
        <end position="425"/>
    </location>
</feature>
<evidence type="ECO:0000256" key="3">
    <source>
        <dbReference type="SAM" id="SignalP"/>
    </source>
</evidence>
<dbReference type="SUPFAM" id="SSF50965">
    <property type="entry name" value="Galactose oxidase, central domain"/>
    <property type="match status" value="1"/>
</dbReference>
<keyword evidence="2" id="KW-1133">Transmembrane helix</keyword>
<keyword evidence="2" id="KW-0472">Membrane</keyword>
<gene>
    <name evidence="6" type="ORF">BDEG_21077</name>
</gene>
<dbReference type="InterPro" id="IPR015202">
    <property type="entry name" value="GO-like_E_set"/>
</dbReference>
<feature type="transmembrane region" description="Helical" evidence="2">
    <location>
        <begin position="604"/>
        <end position="623"/>
    </location>
</feature>
<evidence type="ECO:0000256" key="1">
    <source>
        <dbReference type="ARBA" id="ARBA00022729"/>
    </source>
</evidence>
<proteinExistence type="predicted"/>
<dbReference type="PANTHER" id="PTHR32208">
    <property type="entry name" value="SECRETED PROTEIN-RELATED"/>
    <property type="match status" value="1"/>
</dbReference>
<protein>
    <recommendedName>
        <fullName evidence="8">Galactose oxidase-like Early set domain-containing protein</fullName>
    </recommendedName>
</protein>
<keyword evidence="1 3" id="KW-0732">Signal</keyword>
<feature type="signal peptide" evidence="3">
    <location>
        <begin position="1"/>
        <end position="20"/>
    </location>
</feature>
<dbReference type="eggNOG" id="ENOG502QPS4">
    <property type="taxonomic scope" value="Eukaryota"/>
</dbReference>
<dbReference type="AlphaFoldDB" id="A0A177WA60"/>
<organism evidence="6 7">
    <name type="scientific">Batrachochytrium dendrobatidis (strain JEL423)</name>
    <dbReference type="NCBI Taxonomy" id="403673"/>
    <lineage>
        <taxon>Eukaryota</taxon>
        <taxon>Fungi</taxon>
        <taxon>Fungi incertae sedis</taxon>
        <taxon>Chytridiomycota</taxon>
        <taxon>Chytridiomycota incertae sedis</taxon>
        <taxon>Chytridiomycetes</taxon>
        <taxon>Rhizophydiales</taxon>
        <taxon>Rhizophydiales incertae sedis</taxon>
        <taxon>Batrachochytrium</taxon>
    </lineage>
</organism>
<name>A0A177WA60_BATDL</name>
<dbReference type="EMBL" id="DS022300">
    <property type="protein sequence ID" value="OAJ36987.1"/>
    <property type="molecule type" value="Genomic_DNA"/>
</dbReference>
<evidence type="ECO:0008006" key="8">
    <source>
        <dbReference type="Google" id="ProtNLM"/>
    </source>
</evidence>
<evidence type="ECO:0000313" key="7">
    <source>
        <dbReference type="Proteomes" id="UP000077115"/>
    </source>
</evidence>
<dbReference type="Pfam" id="PF09118">
    <property type="entry name" value="GO-like_E_set"/>
    <property type="match status" value="1"/>
</dbReference>
<dbReference type="Proteomes" id="UP000077115">
    <property type="component" value="Unassembled WGS sequence"/>
</dbReference>
<dbReference type="STRING" id="403673.A0A177WA60"/>
<evidence type="ECO:0000259" key="5">
    <source>
        <dbReference type="Pfam" id="PF09118"/>
    </source>
</evidence>
<feature type="chain" id="PRO_5008077416" description="Galactose oxidase-like Early set domain-containing protein" evidence="3">
    <location>
        <begin position="21"/>
        <end position="626"/>
    </location>
</feature>
<feature type="domain" description="Galactose oxidase-like Early set" evidence="5">
    <location>
        <begin position="470"/>
        <end position="565"/>
    </location>
</feature>
<dbReference type="CDD" id="cd02851">
    <property type="entry name" value="E_set_GO_C"/>
    <property type="match status" value="1"/>
</dbReference>
<dbReference type="SUPFAM" id="SSF81296">
    <property type="entry name" value="E set domains"/>
    <property type="match status" value="1"/>
</dbReference>
<dbReference type="InterPro" id="IPR037293">
    <property type="entry name" value="Gal_Oxidase_central_sf"/>
</dbReference>
<dbReference type="OrthoDB" id="2019572at2759"/>
<dbReference type="InterPro" id="IPR014756">
    <property type="entry name" value="Ig_E-set"/>
</dbReference>
<dbReference type="Pfam" id="PF07250">
    <property type="entry name" value="Glyoxal_oxid_N"/>
    <property type="match status" value="1"/>
</dbReference>
<dbReference type="VEuPathDB" id="FungiDB:BDEG_21077"/>
<evidence type="ECO:0000256" key="2">
    <source>
        <dbReference type="SAM" id="Phobius"/>
    </source>
</evidence>
<reference evidence="6 7" key="2">
    <citation type="submission" date="2016-05" db="EMBL/GenBank/DDBJ databases">
        <title>Lineage-specific infection strategies underlie the spectrum of fungal disease in amphibians.</title>
        <authorList>
            <person name="Cuomo C.A."/>
            <person name="Farrer R.A."/>
            <person name="James T."/>
            <person name="Longcore J."/>
            <person name="Birren B."/>
        </authorList>
    </citation>
    <scope>NUCLEOTIDE SEQUENCE [LARGE SCALE GENOMIC DNA]</scope>
    <source>
        <strain evidence="6 7">JEL423</strain>
    </source>
</reference>
<accession>A0A177WA60</accession>
<dbReference type="InterPro" id="IPR009880">
    <property type="entry name" value="Glyoxal_oxidase_N"/>
</dbReference>